<reference evidence="4 5" key="2">
    <citation type="submission" date="2017-09" db="EMBL/GenBank/DDBJ databases">
        <title>Extensive intraspecific genome diversity in a model arbuscular mycorrhizal fungus.</title>
        <authorList>
            <person name="Chen E.C."/>
            <person name="Morin E."/>
            <person name="Beaudet D."/>
            <person name="Noel J."/>
            <person name="Ndikumana S."/>
            <person name="Charron P."/>
            <person name="St-Onge C."/>
            <person name="Giorgi J."/>
            <person name="Grigoriev I.V."/>
            <person name="Roux C."/>
            <person name="Martin F.M."/>
            <person name="Corradi N."/>
        </authorList>
    </citation>
    <scope>NUCLEOTIDE SEQUENCE [LARGE SCALE GENOMIC DNA]</scope>
    <source>
        <strain evidence="4 5">A5</strain>
    </source>
</reference>
<protein>
    <submittedName>
        <fullName evidence="4">Uncharacterized protein</fullName>
    </submittedName>
</protein>
<evidence type="ECO:0000256" key="2">
    <source>
        <dbReference type="ARBA" id="ARBA00023054"/>
    </source>
</evidence>
<dbReference type="InterPro" id="IPR013256">
    <property type="entry name" value="Chromatin_SPT2"/>
</dbReference>
<dbReference type="Proteomes" id="UP000232722">
    <property type="component" value="Unassembled WGS sequence"/>
</dbReference>
<feature type="compositionally biased region" description="Basic and acidic residues" evidence="3">
    <location>
        <begin position="188"/>
        <end position="200"/>
    </location>
</feature>
<dbReference type="VEuPathDB" id="FungiDB:RhiirA1_419282"/>
<feature type="compositionally biased region" description="Polar residues" evidence="3">
    <location>
        <begin position="89"/>
        <end position="108"/>
    </location>
</feature>
<dbReference type="VEuPathDB" id="FungiDB:FUN_020582"/>
<feature type="region of interest" description="Disordered" evidence="3">
    <location>
        <begin position="1"/>
        <end position="133"/>
    </location>
</feature>
<evidence type="ECO:0000256" key="1">
    <source>
        <dbReference type="ARBA" id="ARBA00006461"/>
    </source>
</evidence>
<evidence type="ECO:0000313" key="5">
    <source>
        <dbReference type="Proteomes" id="UP000232722"/>
    </source>
</evidence>
<dbReference type="Pfam" id="PF08243">
    <property type="entry name" value="SPT2"/>
    <property type="match status" value="1"/>
</dbReference>
<dbReference type="AlphaFoldDB" id="A0A2N0Q430"/>
<evidence type="ECO:0000313" key="4">
    <source>
        <dbReference type="EMBL" id="PKC13827.1"/>
    </source>
</evidence>
<comment type="caution">
    <text evidence="4">The sequence shown here is derived from an EMBL/GenBank/DDBJ whole genome shotgun (WGS) entry which is preliminary data.</text>
</comment>
<sequence length="223" mass="26488">MERKRKLKGTWEFNRQEKLEEERKRKRQQTLEIEKKSEKLGGKLAEQKRHHESVAETKRRQEIERERARRVSKAEVQHRHNRMEDLRSKNSNASKKTMTNRSEATKSTSLKKRTFDERSEVSPSSRAQKRRNVGSNELDICRLDEATVNRNLSSIIHSIVRPGRRPIYGMIDDHDDDAMEVSGYEVLREEARSSRLAKKEDDDEERAEQQRRLRKLNKKKVRG</sequence>
<feature type="compositionally biased region" description="Basic and acidic residues" evidence="3">
    <location>
        <begin position="32"/>
        <end position="88"/>
    </location>
</feature>
<proteinExistence type="inferred from homology"/>
<feature type="compositionally biased region" description="Basic residues" evidence="3">
    <location>
        <begin position="212"/>
        <end position="223"/>
    </location>
</feature>
<comment type="similarity">
    <text evidence="1">Belongs to the SPT2 family.</text>
</comment>
<feature type="compositionally biased region" description="Basic and acidic residues" evidence="3">
    <location>
        <begin position="14"/>
        <end position="23"/>
    </location>
</feature>
<evidence type="ECO:0000256" key="3">
    <source>
        <dbReference type="SAM" id="MobiDB-lite"/>
    </source>
</evidence>
<name>A0A2N0Q430_9GLOM</name>
<reference evidence="4 5" key="1">
    <citation type="submission" date="2016-04" db="EMBL/GenBank/DDBJ databases">
        <title>Genome analyses suggest a sexual origin of heterokaryosis in a supposedly ancient asexual fungus.</title>
        <authorList>
            <person name="Ropars J."/>
            <person name="Sedzielewska K."/>
            <person name="Noel J."/>
            <person name="Charron P."/>
            <person name="Farinelli L."/>
            <person name="Marton T."/>
            <person name="Kruger M."/>
            <person name="Pelin A."/>
            <person name="Brachmann A."/>
            <person name="Corradi N."/>
        </authorList>
    </citation>
    <scope>NUCLEOTIDE SEQUENCE [LARGE SCALE GENOMIC DNA]</scope>
    <source>
        <strain evidence="4 5">A5</strain>
    </source>
</reference>
<dbReference type="EMBL" id="LLXJ01000169">
    <property type="protein sequence ID" value="PKC13827.1"/>
    <property type="molecule type" value="Genomic_DNA"/>
</dbReference>
<feature type="region of interest" description="Disordered" evidence="3">
    <location>
        <begin position="188"/>
        <end position="223"/>
    </location>
</feature>
<keyword evidence="2" id="KW-0175">Coiled coil</keyword>
<organism evidence="4 5">
    <name type="scientific">Rhizophagus irregularis</name>
    <dbReference type="NCBI Taxonomy" id="588596"/>
    <lineage>
        <taxon>Eukaryota</taxon>
        <taxon>Fungi</taxon>
        <taxon>Fungi incertae sedis</taxon>
        <taxon>Mucoromycota</taxon>
        <taxon>Glomeromycotina</taxon>
        <taxon>Glomeromycetes</taxon>
        <taxon>Glomerales</taxon>
        <taxon>Glomeraceae</taxon>
        <taxon>Rhizophagus</taxon>
    </lineage>
</organism>
<dbReference type="VEuPathDB" id="FungiDB:RhiirFUN_000577"/>
<accession>A0A2N0Q430</accession>
<dbReference type="SMART" id="SM00784">
    <property type="entry name" value="SPT2"/>
    <property type="match status" value="1"/>
</dbReference>
<gene>
    <name evidence="4" type="ORF">RhiirA5_351144</name>
</gene>